<keyword evidence="3" id="KW-1185">Reference proteome</keyword>
<dbReference type="Proteomes" id="UP000265140">
    <property type="component" value="Chromosome 8"/>
</dbReference>
<feature type="compositionally biased region" description="Polar residues" evidence="1">
    <location>
        <begin position="1633"/>
        <end position="1650"/>
    </location>
</feature>
<evidence type="ECO:0008006" key="4">
    <source>
        <dbReference type="Google" id="ProtNLM"/>
    </source>
</evidence>
<feature type="region of interest" description="Disordered" evidence="1">
    <location>
        <begin position="1453"/>
        <end position="1489"/>
    </location>
</feature>
<gene>
    <name evidence="2" type="primary">SZT2</name>
</gene>
<name>A0A3P8ZCT0_ESOLU</name>
<evidence type="ECO:0000313" key="3">
    <source>
        <dbReference type="Proteomes" id="UP000265140"/>
    </source>
</evidence>
<dbReference type="GeneTree" id="ENSGT00390000018402"/>
<feature type="compositionally biased region" description="Basic and acidic residues" evidence="1">
    <location>
        <begin position="1711"/>
        <end position="1725"/>
    </location>
</feature>
<dbReference type="GO" id="GO:0005777">
    <property type="term" value="C:peroxisome"/>
    <property type="evidence" value="ECO:0007669"/>
    <property type="project" value="InterPro"/>
</dbReference>
<feature type="compositionally biased region" description="Polar residues" evidence="1">
    <location>
        <begin position="1128"/>
        <end position="1143"/>
    </location>
</feature>
<feature type="compositionally biased region" description="Basic and acidic residues" evidence="1">
    <location>
        <begin position="1456"/>
        <end position="1470"/>
    </location>
</feature>
<dbReference type="PANTHER" id="PTHR14918">
    <property type="entry name" value="KICSTOR COMPLEX PROTEIN SZT2"/>
    <property type="match status" value="1"/>
</dbReference>
<feature type="region of interest" description="Disordered" evidence="1">
    <location>
        <begin position="1114"/>
        <end position="1188"/>
    </location>
</feature>
<feature type="compositionally biased region" description="Acidic residues" evidence="1">
    <location>
        <begin position="1755"/>
        <end position="1766"/>
    </location>
</feature>
<feature type="compositionally biased region" description="Basic and acidic residues" evidence="1">
    <location>
        <begin position="2231"/>
        <end position="2244"/>
    </location>
</feature>
<feature type="region of interest" description="Disordered" evidence="1">
    <location>
        <begin position="2190"/>
        <end position="2258"/>
    </location>
</feature>
<feature type="compositionally biased region" description="Low complexity" evidence="1">
    <location>
        <begin position="1729"/>
        <end position="1744"/>
    </location>
</feature>
<dbReference type="Bgee" id="ENSELUG00000002583">
    <property type="expression patterns" value="Expressed in bone element and 14 other cell types or tissues"/>
</dbReference>
<feature type="region of interest" description="Disordered" evidence="1">
    <location>
        <begin position="1633"/>
        <end position="1654"/>
    </location>
</feature>
<reference evidence="3" key="1">
    <citation type="journal article" date="2014" name="PLoS ONE">
        <title>The genome and linkage map of the northern pike (Esox lucius): conserved synteny revealed between the salmonid sister group and the Neoteleostei.</title>
        <authorList>
            <person name="Rondeau E.B."/>
            <person name="Minkley D.R."/>
            <person name="Leong J.S."/>
            <person name="Messmer A.M."/>
            <person name="Jantzen J.R."/>
            <person name="von Schalburg K.R."/>
            <person name="Lemon C."/>
            <person name="Bird N.H."/>
            <person name="Koop B.F."/>
        </authorList>
    </citation>
    <scope>NUCLEOTIDE SEQUENCE</scope>
</reference>
<feature type="compositionally biased region" description="Gly residues" evidence="1">
    <location>
        <begin position="1146"/>
        <end position="1156"/>
    </location>
</feature>
<feature type="compositionally biased region" description="Basic and acidic residues" evidence="1">
    <location>
        <begin position="693"/>
        <end position="707"/>
    </location>
</feature>
<reference evidence="2" key="4">
    <citation type="submission" date="2025-09" db="UniProtKB">
        <authorList>
            <consortium name="Ensembl"/>
        </authorList>
    </citation>
    <scope>IDENTIFICATION</scope>
</reference>
<accession>A0A3P8ZCT0</accession>
<feature type="region of interest" description="Disordered" evidence="1">
    <location>
        <begin position="2694"/>
        <end position="2723"/>
    </location>
</feature>
<evidence type="ECO:0000313" key="2">
    <source>
        <dbReference type="Ensembl" id="ENSELUP00000026586.3"/>
    </source>
</evidence>
<evidence type="ECO:0000256" key="1">
    <source>
        <dbReference type="SAM" id="MobiDB-lite"/>
    </source>
</evidence>
<feature type="compositionally biased region" description="Low complexity" evidence="1">
    <location>
        <begin position="2694"/>
        <end position="2705"/>
    </location>
</feature>
<dbReference type="InterPro" id="IPR033228">
    <property type="entry name" value="SZT2"/>
</dbReference>
<dbReference type="Ensembl" id="ENSELUT00000018154.3">
    <property type="protein sequence ID" value="ENSELUP00000026586.3"/>
    <property type="gene ID" value="ENSELUG00000002583.3"/>
</dbReference>
<feature type="region of interest" description="Disordered" evidence="1">
    <location>
        <begin position="1352"/>
        <end position="1400"/>
    </location>
</feature>
<protein>
    <recommendedName>
        <fullName evidence="4">SZT2 subunit of KICSTOR complex</fullName>
    </recommendedName>
</protein>
<feature type="region of interest" description="Disordered" evidence="1">
    <location>
        <begin position="692"/>
        <end position="722"/>
    </location>
</feature>
<feature type="compositionally biased region" description="Low complexity" evidence="1">
    <location>
        <begin position="2190"/>
        <end position="2210"/>
    </location>
</feature>
<organism evidence="2 3">
    <name type="scientific">Esox lucius</name>
    <name type="common">Northern pike</name>
    <dbReference type="NCBI Taxonomy" id="8010"/>
    <lineage>
        <taxon>Eukaryota</taxon>
        <taxon>Metazoa</taxon>
        <taxon>Chordata</taxon>
        <taxon>Craniata</taxon>
        <taxon>Vertebrata</taxon>
        <taxon>Euteleostomi</taxon>
        <taxon>Actinopterygii</taxon>
        <taxon>Neopterygii</taxon>
        <taxon>Teleostei</taxon>
        <taxon>Protacanthopterygii</taxon>
        <taxon>Esociformes</taxon>
        <taxon>Esocidae</taxon>
        <taxon>Esox</taxon>
    </lineage>
</organism>
<sequence>MAERQDNEVEEADHVYLLMKEEYRISRNVRLAWFLGKLNQVIWPALKSELQNSENELDLLSILPKGWQPDSPPSSSPYLLVPSTRVSFLARRYRFIIELDLSPSTGIVDDSTGEMIFDEVFHALSRCLAGLVRPFKVPGTDLLFQPEIFVTILAYSSIIGLNTHQVLVQGCQLDRTDLDQFLNQVYLQLRSVENNIAEVLQQQHDHLQHDIAMEDVPVRKHRVSMVTADVGLVSMVRQGILALQLLPPNSSAGIIIITDGVTSVPDVAVCETLLNQLRSGTIACSFIQVGGAYSYDCSFGYIPNVELMKFISMATFGSYMSSCPEPDPASQDMNTYHKAFLTYSFLKTSESVNPEYYCVSQHKLFNEHLVSASGNPALVKKRKKHTEKEVHAHLVSVVSVRLREGYTIRELNLTKSGTQLEVKLVLLWKHNMCIEYLAVAQWPLDPAHRTTWVEVTMEGSYDILHDISCTMRKPITSPYRTAVIRRFWNTLQSINQTDQMLVHLQSFNSLPENFTIPESTKNGVPLFYIPPGSTMPVLSLQHSGSKDSSQSQFASYWKPILSMDANVWQRWLHMHRIALILEHDTPVPKHLHTAGSNGRFSTIQCRISHSALTSLLKDWSSFVLVEGYSYVKLIYNVPDQTPSSFYLVRLISKAPCMVLRLGFPIGTLAHTRNKIVDELREQILRLRFPHRVQNKEATPKTKRKSMEHTSPSMSPPLPAPKPALSDRPCVVVLNKPLEKLLIRYEKLPSDFRTPFILNMENFSQPPNMTVPLSMAANRMASSTLASLSRYFLHQRWVWTVQSSLGAVVPLQAVAHILSMLSEIRLSEGFHFAASGEGIVNMVSELGSHTCIVQYILFPPQSTSTKDSFSTDDDNDTEVEAIDVDTELNLVTECWVEPQSGTVWSPRDLHRHFQGLTYQEIPQAIFPRDQMCMSTIMTFEYLSQLCQNKEQVYPPMGCQAGEPLVSEDCIHTVPFQFDLIKLLPKCQQIEIFFLTLSMEKEEGSPSSPYLPNDLLLSLFHSSLQQELSDREIPMADLDNVTFMHHILDRERDGHAAPFSLFSNADLVDEEPVPVERDGCIPQWKCYAKYISPQQILLTFLPATFTDVQILMSSGLETEPQGNVEDDKTLPTSNKSQADSHSGVTNGIDGGLSSGSGGPRSPLLSPISTTEQENRESHPPEPGNGSRSECKDFHITFSRQASGQSSGDLSRPRCPVYVYNCTLDSLKDQLVHPHSNRQPSDIFFRSLSQERSNASSWTDLMSQPHKHKELANYCSLLQEHYHQSYVKGVYRSLQQSHSVSSQDLLTAMDYCEESLQEIDITAFLQTLCGHIRVFRERHGDGGVRGHCHAPATFTIGEAEEDRPANKGPRASSSSIDMDDVSEAESRGKASTSPLGPDQPIRTTRIPEFPLSLLQLQQKCEVYPDLHKIIQDKFMGIGAQHFKTVPSNPHYFFYCPPSSKKEDSDGEQERRPSAEVVSEAEPATEDENMSGCCIVTESDTDLEVEYQEKAGGRRSLGADGEGEDESLSDSNTVNQDEDSFSILDGDSLLEAEGPQPEMPPLFVHLTCSVNMKSCHGSMPITTLPTCLGEVITCLENADALQAVDLNDMSVTLDIFVLTLPLEIEAMQSDFTHNRYTSESSVSLTRSPGQPSSYRSDEELMGNLDGLRGLGGDGGRPGCCCQVVPLQFVFGPEQSLEKFKEVWLCRVAERGWPRGGGREGVAERGDNGRLRPSRVQSVVSSQGSLDSDMLGYDGGSSDSECEGPTVDEQESQPPLVPDFWLIIKVQQDRVEEEKVPEYLQLHQMVVRRIGEICRVVNQRLLLQDLHDSHVCNSLLVAESEEDIWKNESLYRQRLANSEDYNAEESYQPRDYLAATMQFIPGHFACEVVWRTVILIHPRLKMGPNMGVSRAIQALRSVLNALCVVNRKNMFVYQERNTKSVFYLRLWFSGWDVPVKLGQGLTGVCIFLSICAQGSRSSLEGARPVGQVDKHILLLVHGVGSAGPEITDELVKVLRKRLDETTLDIITIMLGRNCKLTPADVEFIQPSGSPATEVMEFHLPRCFMPWTPAVAHYLRQNLLIFLHIPKYTDSYVEHHFKHYFHQSSELPDSDIYLYNKPGGQGTGGKASEMRVRFDIWEQGNVSPLQLTDKLRGALRHALCDVIMELRVLPIPLCLETFCTTPGRNSPSPITLVAATPGTTPNTGPSTPESTTPTGKTVRRSFWEMLSNPSELGSPKTTDDIVQEKGDEGRTRRRHKTESVKQPWSQEKAIAVDLEQAQRRHVSQLEEGDIGTLHPVYQVTCQPWINFMAKLGCPSIQQCTTEIASQFLLPPILTEIVNLVSSLASDTSVKVFERTSGSQGDIFVPLPVIHHLSQPPATSRSFILIGRNFQQWHCSTEQGIGRINAIRSPSLFLPLQVTLYTYNWSLDLGASLNRELVRLVQWQNARAHVVHCLLNQKMGLFHHYCFSDTPAQEDLKQEPNPFLNPTMEADALLRSPVPPVPSKDQGRLASSVRSLAPLHFPSELVPFDEALRDIGTSLPLASAQDGADVVARHGAQLLEVKAAERREMEKQMKIENLFVTWQQRSAQSNMPISVVDLDTLKQSSRLVHYCATPLLFDPVYSKHGCLPATPAPLYSLLPLDSTASGRDRSYSSDSADALPCRLREEPWLQDLSNTFLQQYVQYLQSMGFILVQVRPQSPARSSLSSERQSFSYNKARSEDSPKSTGSGTTAYHLQRALPGGIVLMELAFQGCYFCVKQYALECSRIPMGQTVNSQLSMLFTEECDKVRDLMHVHSFSYDFHLRVVHQYLMGCHMTLRQGYQLTGFLEDFIAHHPDIPKFGRNHVFQGSFSISTGMITAHQLYNYITDHAGTYGMKPLRIGDLHEYALVALWNSSGSYKDLEGLRHHDDFDVSLLVCHNAAPFEEQSEGERHLLRLRYYVIMTSQRELFPRLTADMRRFKKLPQIHREASDLGGRVPPEKGGLLYPSPLFPLLNQEVQHSASLQLVEQAMGHCRRDNLWRRLFHGEHLAMDKLKLSKLSFSELEELLNAVQSRSVGQIDPQLDCFLTMSPSWYQSLIKVLLTRFPQSCRHFDDGGIQYLAVLNQKFTDCFVLVFLDSQAGKTSLKVVFREPLPSQPQPSNSPPPQLVSMYHHLESVINTACYNLWTGLL</sequence>
<feature type="region of interest" description="Disordered" evidence="1">
    <location>
        <begin position="1506"/>
        <end position="1536"/>
    </location>
</feature>
<proteinExistence type="predicted"/>
<reference evidence="2" key="2">
    <citation type="submission" date="2020-02" db="EMBL/GenBank/DDBJ databases">
        <title>Esox lucius (northern pike) genome, fEsoLuc1, primary haplotype.</title>
        <authorList>
            <person name="Myers G."/>
            <person name="Karagic N."/>
            <person name="Meyer A."/>
            <person name="Pippel M."/>
            <person name="Reichard M."/>
            <person name="Winkler S."/>
            <person name="Tracey A."/>
            <person name="Sims Y."/>
            <person name="Howe K."/>
            <person name="Rhie A."/>
            <person name="Formenti G."/>
            <person name="Durbin R."/>
            <person name="Fedrigo O."/>
            <person name="Jarvis E.D."/>
        </authorList>
    </citation>
    <scope>NUCLEOTIDE SEQUENCE [LARGE SCALE GENOMIC DNA]</scope>
</reference>
<dbReference type="PANTHER" id="PTHR14918:SF3">
    <property type="entry name" value="KICSTOR COMPLEX PROTEIN SZT2"/>
    <property type="match status" value="1"/>
</dbReference>
<dbReference type="InParanoid" id="A0A3P8ZCT0"/>
<feature type="region of interest" description="Disordered" evidence="1">
    <location>
        <begin position="1711"/>
        <end position="1768"/>
    </location>
</feature>
<dbReference type="OMA" id="PLFVHIT"/>
<reference evidence="2" key="3">
    <citation type="submission" date="2025-08" db="UniProtKB">
        <authorList>
            <consortium name="Ensembl"/>
        </authorList>
    </citation>
    <scope>IDENTIFICATION</scope>
</reference>